<dbReference type="InterPro" id="IPR039650">
    <property type="entry name" value="HdrA-like"/>
</dbReference>
<accession>A0A7C4EUL1</accession>
<dbReference type="PROSITE" id="PS51379">
    <property type="entry name" value="4FE4S_FER_2"/>
    <property type="match status" value="2"/>
</dbReference>
<dbReference type="InterPro" id="IPR036188">
    <property type="entry name" value="FAD/NAD-bd_sf"/>
</dbReference>
<feature type="domain" description="4Fe-4S ferredoxin-type" evidence="9">
    <location>
        <begin position="514"/>
        <end position="543"/>
    </location>
</feature>
<keyword evidence="8" id="KW-0411">Iron-sulfur</keyword>
<dbReference type="SUPFAM" id="SSF51905">
    <property type="entry name" value="FAD/NAD(P)-binding domain"/>
    <property type="match status" value="1"/>
</dbReference>
<dbReference type="AlphaFoldDB" id="A0A7C4EUL1"/>
<dbReference type="GO" id="GO:0051539">
    <property type="term" value="F:4 iron, 4 sulfur cluster binding"/>
    <property type="evidence" value="ECO:0007669"/>
    <property type="project" value="UniProtKB-KW"/>
</dbReference>
<sequence>MEDRGTSEVRVGVFICDCGSNIAGYLNMKELVEHAKTLPNVVFVQENLYTCSEGGINEIKQAIPREKLTRVVVASCTPRTHEPLFMSACEEAGLNPYLFEMANIRDQCSWVHMGAREQGTERAKAQIGMAVAKAARLRELSRIKLGLTHRAVIIGGGVSGMSAAMALGNMGYEVDLVEKTDRLGGLLNELNLILPAHEPPQHLISDLTERLQANPNIKIHLNATLKAVEGYVGNYVATIAENGSETKIKTGVIVVAIGAKVLIPEGLYGYDGKSVITHLELERMLGQGSVSARNVVMIQCVGSRCDERTYCSRICCMTSVKNAVLLKEADPSVNVTILYRDIQMYGVENEELFRKSKEMGVRYVTYDPTRAPVVSEGVVSVYHLRMGKEIALPSDLTVLSTPLVANEDAVQLSSLLKVPVNENGFFLEGHVKLKPLDFATDGVYLCGNARFPSTIREAIAQGLGVAARAAGVLSKEALYTSGIVADINPETCCGCLGCVQVCPYGAINYFEDRGICQVNKVLCKGCGGCAATCPSGSARLDGFSSEQIYAQIEQALAG</sequence>
<gene>
    <name evidence="10" type="ORF">ENV54_08750</name>
</gene>
<evidence type="ECO:0000313" key="10">
    <source>
        <dbReference type="EMBL" id="HGH61372.1"/>
    </source>
</evidence>
<reference evidence="10" key="1">
    <citation type="journal article" date="2020" name="mSystems">
        <title>Genome- and Community-Level Interaction Insights into Carbon Utilization and Element Cycling Functions of Hydrothermarchaeota in Hydrothermal Sediment.</title>
        <authorList>
            <person name="Zhou Z."/>
            <person name="Liu Y."/>
            <person name="Xu W."/>
            <person name="Pan J."/>
            <person name="Luo Z.H."/>
            <person name="Li M."/>
        </authorList>
    </citation>
    <scope>NUCLEOTIDE SEQUENCE [LARGE SCALE GENOMIC DNA]</scope>
    <source>
        <strain evidence="10">SpSt-769</strain>
    </source>
</reference>
<comment type="similarity">
    <text evidence="2">Belongs to the HdrA family.</text>
</comment>
<evidence type="ECO:0000256" key="7">
    <source>
        <dbReference type="ARBA" id="ARBA00023004"/>
    </source>
</evidence>
<name>A0A7C4EUL1_9BACT</name>
<dbReference type="InterPro" id="IPR017896">
    <property type="entry name" value="4Fe4S_Fe-S-bd"/>
</dbReference>
<dbReference type="InterPro" id="IPR017900">
    <property type="entry name" value="4Fe4S_Fe_S_CS"/>
</dbReference>
<keyword evidence="5" id="KW-0285">Flavoprotein</keyword>
<keyword evidence="5" id="KW-0274">FAD</keyword>
<dbReference type="InterPro" id="IPR023753">
    <property type="entry name" value="FAD/NAD-binding_dom"/>
</dbReference>
<dbReference type="SUPFAM" id="SSF54862">
    <property type="entry name" value="4Fe-4S ferredoxins"/>
    <property type="match status" value="1"/>
</dbReference>
<keyword evidence="4" id="KW-0479">Metal-binding</keyword>
<evidence type="ECO:0000256" key="5">
    <source>
        <dbReference type="ARBA" id="ARBA00022827"/>
    </source>
</evidence>
<dbReference type="Gene3D" id="3.40.50.720">
    <property type="entry name" value="NAD(P)-binding Rossmann-like Domain"/>
    <property type="match status" value="1"/>
</dbReference>
<dbReference type="GO" id="GO:0016491">
    <property type="term" value="F:oxidoreductase activity"/>
    <property type="evidence" value="ECO:0007669"/>
    <property type="project" value="UniProtKB-KW"/>
</dbReference>
<dbReference type="Pfam" id="PF07992">
    <property type="entry name" value="Pyr_redox_2"/>
    <property type="match status" value="1"/>
</dbReference>
<dbReference type="Gene3D" id="3.50.50.60">
    <property type="entry name" value="FAD/NAD(P)-binding domain"/>
    <property type="match status" value="1"/>
</dbReference>
<feature type="domain" description="4Fe-4S ferredoxin-type" evidence="9">
    <location>
        <begin position="483"/>
        <end position="512"/>
    </location>
</feature>
<dbReference type="PROSITE" id="PS00198">
    <property type="entry name" value="4FE4S_FER_1"/>
    <property type="match status" value="2"/>
</dbReference>
<keyword evidence="7" id="KW-0408">Iron</keyword>
<keyword evidence="6" id="KW-0560">Oxidoreductase</keyword>
<evidence type="ECO:0000256" key="8">
    <source>
        <dbReference type="ARBA" id="ARBA00023014"/>
    </source>
</evidence>
<evidence type="ECO:0000256" key="2">
    <source>
        <dbReference type="ARBA" id="ARBA00006561"/>
    </source>
</evidence>
<protein>
    <submittedName>
        <fullName evidence="10">CoB--CoM heterodisulfide reductase iron-sulfur subunit A family protein</fullName>
    </submittedName>
</protein>
<comment type="cofactor">
    <cofactor evidence="1">
        <name>FAD</name>
        <dbReference type="ChEBI" id="CHEBI:57692"/>
    </cofactor>
</comment>
<dbReference type="GO" id="GO:0046872">
    <property type="term" value="F:metal ion binding"/>
    <property type="evidence" value="ECO:0007669"/>
    <property type="project" value="UniProtKB-KW"/>
</dbReference>
<keyword evidence="3" id="KW-0004">4Fe-4S</keyword>
<organism evidence="10">
    <name type="scientific">Desulfomonile tiedjei</name>
    <dbReference type="NCBI Taxonomy" id="2358"/>
    <lineage>
        <taxon>Bacteria</taxon>
        <taxon>Pseudomonadati</taxon>
        <taxon>Thermodesulfobacteriota</taxon>
        <taxon>Desulfomonilia</taxon>
        <taxon>Desulfomonilales</taxon>
        <taxon>Desulfomonilaceae</taxon>
        <taxon>Desulfomonile</taxon>
    </lineage>
</organism>
<evidence type="ECO:0000259" key="9">
    <source>
        <dbReference type="PROSITE" id="PS51379"/>
    </source>
</evidence>
<evidence type="ECO:0000256" key="1">
    <source>
        <dbReference type="ARBA" id="ARBA00001974"/>
    </source>
</evidence>
<comment type="caution">
    <text evidence="10">The sequence shown here is derived from an EMBL/GenBank/DDBJ whole genome shotgun (WGS) entry which is preliminary data.</text>
</comment>
<dbReference type="Pfam" id="PF00037">
    <property type="entry name" value="Fer4"/>
    <property type="match status" value="1"/>
</dbReference>
<evidence type="ECO:0000256" key="6">
    <source>
        <dbReference type="ARBA" id="ARBA00023002"/>
    </source>
</evidence>
<dbReference type="PANTHER" id="PTHR43498">
    <property type="entry name" value="FERREDOXIN:COB-COM HETERODISULFIDE REDUCTASE SUBUNIT A"/>
    <property type="match status" value="1"/>
</dbReference>
<proteinExistence type="inferred from homology"/>
<dbReference type="PANTHER" id="PTHR43498:SF1">
    <property type="entry name" value="COB--COM HETERODISULFIDE REDUCTASE IRON-SULFUR SUBUNIT A"/>
    <property type="match status" value="1"/>
</dbReference>
<evidence type="ECO:0000256" key="3">
    <source>
        <dbReference type="ARBA" id="ARBA00022485"/>
    </source>
</evidence>
<evidence type="ECO:0000256" key="4">
    <source>
        <dbReference type="ARBA" id="ARBA00022723"/>
    </source>
</evidence>
<dbReference type="Gene3D" id="3.30.70.20">
    <property type="match status" value="1"/>
</dbReference>
<dbReference type="EMBL" id="DTGT01000272">
    <property type="protein sequence ID" value="HGH61372.1"/>
    <property type="molecule type" value="Genomic_DNA"/>
</dbReference>